<dbReference type="EMBL" id="LZTJ01000012">
    <property type="protein sequence ID" value="OBP76816.1"/>
    <property type="molecule type" value="Genomic_DNA"/>
</dbReference>
<dbReference type="OrthoDB" id="7404855at2"/>
<accession>A0A1A5ICZ0</accession>
<protein>
    <submittedName>
        <fullName evidence="1">Uncharacterized protein</fullName>
    </submittedName>
</protein>
<dbReference type="RefSeq" id="WP_032933288.1">
    <property type="nucleotide sequence ID" value="NZ_LZTH01000045.1"/>
</dbReference>
<organism evidence="1 2">
    <name type="scientific">Rhizobium loti</name>
    <name type="common">Mesorhizobium loti</name>
    <dbReference type="NCBI Taxonomy" id="381"/>
    <lineage>
        <taxon>Bacteria</taxon>
        <taxon>Pseudomonadati</taxon>
        <taxon>Pseudomonadota</taxon>
        <taxon>Alphaproteobacteria</taxon>
        <taxon>Hyphomicrobiales</taxon>
        <taxon>Phyllobacteriaceae</taxon>
        <taxon>Mesorhizobium</taxon>
    </lineage>
</organism>
<evidence type="ECO:0000313" key="2">
    <source>
        <dbReference type="Proteomes" id="UP000093748"/>
    </source>
</evidence>
<comment type="caution">
    <text evidence="1">The sequence shown here is derived from an EMBL/GenBank/DDBJ whole genome shotgun (WGS) entry which is preliminary data.</text>
</comment>
<evidence type="ECO:0000313" key="1">
    <source>
        <dbReference type="EMBL" id="OBP76816.1"/>
    </source>
</evidence>
<proteinExistence type="predicted"/>
<dbReference type="Proteomes" id="UP000093748">
    <property type="component" value="Unassembled WGS sequence"/>
</dbReference>
<sequence>MRIIFRCDPMLIEHLPRPIPARGALPEWLRAMPATAYSAIHGRDIRTLKQCPPVVDAMTYGFMVLLPCDVVVDKGTFSWDWQIPEPVTQNHPRAPLSFHTPGQLAGSPFATPGQAALKFNSFWTIEVEDGWSLFATHPVNREDLPFRLVTGLVDSDRFSDGGINFPAVWTEPGFSGVLAKGTPVAQCFAVPRAAPQLEYEVFDEERQASYARTVADVLSTPGVYRKRFRARRGRSTGE</sequence>
<name>A0A1A5ICZ0_RHILI</name>
<dbReference type="AlphaFoldDB" id="A0A1A5ICZ0"/>
<gene>
    <name evidence="1" type="ORF">BAE39_12085</name>
</gene>
<dbReference type="GeneID" id="66684779"/>
<reference evidence="2" key="1">
    <citation type="submission" date="2016-06" db="EMBL/GenBank/DDBJ databases">
        <title>NZP2037 Pacbio-Illumina hybrid assembly.</title>
        <authorList>
            <person name="Ramsay J.P."/>
        </authorList>
    </citation>
    <scope>NUCLEOTIDE SEQUENCE [LARGE SCALE GENOMIC DNA]</scope>
    <source>
        <strain evidence="2">R7ANS::ICEMlSym2042</strain>
    </source>
</reference>